<dbReference type="InterPro" id="IPR005135">
    <property type="entry name" value="Endo/exonuclease/phosphatase"/>
</dbReference>
<keyword evidence="2" id="KW-0695">RNA-directed DNA polymerase</keyword>
<gene>
    <name evidence="2" type="ORF">CM83_104322</name>
</gene>
<evidence type="ECO:0000313" key="2">
    <source>
        <dbReference type="EMBL" id="JAG01238.1"/>
    </source>
</evidence>
<dbReference type="Gene3D" id="3.60.10.10">
    <property type="entry name" value="Endonuclease/exonuclease/phosphatase"/>
    <property type="match status" value="1"/>
</dbReference>
<feature type="non-terminal residue" evidence="2">
    <location>
        <position position="1"/>
    </location>
</feature>
<feature type="non-terminal residue" evidence="2">
    <location>
        <position position="128"/>
    </location>
</feature>
<dbReference type="GO" id="GO:0003964">
    <property type="term" value="F:RNA-directed DNA polymerase activity"/>
    <property type="evidence" value="ECO:0007669"/>
    <property type="project" value="UniProtKB-KW"/>
</dbReference>
<organism evidence="2">
    <name type="scientific">Lygus hesperus</name>
    <name type="common">Western plant bug</name>
    <dbReference type="NCBI Taxonomy" id="30085"/>
    <lineage>
        <taxon>Eukaryota</taxon>
        <taxon>Metazoa</taxon>
        <taxon>Ecdysozoa</taxon>
        <taxon>Arthropoda</taxon>
        <taxon>Hexapoda</taxon>
        <taxon>Insecta</taxon>
        <taxon>Pterygota</taxon>
        <taxon>Neoptera</taxon>
        <taxon>Paraneoptera</taxon>
        <taxon>Hemiptera</taxon>
        <taxon>Heteroptera</taxon>
        <taxon>Panheteroptera</taxon>
        <taxon>Cimicomorpha</taxon>
        <taxon>Miridae</taxon>
        <taxon>Mirini</taxon>
        <taxon>Lygus</taxon>
    </lineage>
</organism>
<name>A0A0A9W425_LYGHE</name>
<accession>A0A0A9W425</accession>
<dbReference type="EMBL" id="GBHO01042366">
    <property type="protein sequence ID" value="JAG01238.1"/>
    <property type="molecule type" value="Transcribed_RNA"/>
</dbReference>
<reference evidence="2" key="1">
    <citation type="journal article" date="2014" name="PLoS ONE">
        <title>Transcriptome-Based Identification of ABC Transporters in the Western Tarnished Plant Bug Lygus hesperus.</title>
        <authorList>
            <person name="Hull J.J."/>
            <person name="Chaney K."/>
            <person name="Geib S.M."/>
            <person name="Fabrick J.A."/>
            <person name="Brent C.S."/>
            <person name="Walsh D."/>
            <person name="Lavine L.C."/>
        </authorList>
    </citation>
    <scope>NUCLEOTIDE SEQUENCE</scope>
</reference>
<sequence>TIMAGDWNAQHVTWGSEYSDRRGMQILQSILESSFIVVENNTETRITRPNERASATDFVLVSPTLSARTNLQVLDDTLGSDHKPLKITVDRVSKILLPTMHQWKMKEAQWDIYSQTINDRLISWNDIH</sequence>
<feature type="domain" description="Endonuclease/exonuclease/phosphatase" evidence="1">
    <location>
        <begin position="1"/>
        <end position="84"/>
    </location>
</feature>
<proteinExistence type="predicted"/>
<dbReference type="SUPFAM" id="SSF56219">
    <property type="entry name" value="DNase I-like"/>
    <property type="match status" value="1"/>
</dbReference>
<keyword evidence="2" id="KW-0548">Nucleotidyltransferase</keyword>
<protein>
    <submittedName>
        <fullName evidence="2">Putative RNA-directed DNA polymerase from transposon X-element</fullName>
    </submittedName>
</protein>
<reference evidence="2" key="2">
    <citation type="submission" date="2014-07" db="EMBL/GenBank/DDBJ databases">
        <authorList>
            <person name="Hull J."/>
        </authorList>
    </citation>
    <scope>NUCLEOTIDE SEQUENCE</scope>
</reference>
<evidence type="ECO:0000259" key="1">
    <source>
        <dbReference type="Pfam" id="PF14529"/>
    </source>
</evidence>
<dbReference type="AlphaFoldDB" id="A0A0A9W425"/>
<keyword evidence="2" id="KW-0808">Transferase</keyword>
<dbReference type="InterPro" id="IPR036691">
    <property type="entry name" value="Endo/exonu/phosph_ase_sf"/>
</dbReference>
<dbReference type="Pfam" id="PF14529">
    <property type="entry name" value="Exo_endo_phos_2"/>
    <property type="match status" value="1"/>
</dbReference>